<dbReference type="PANTHER" id="PTHR39550:SF1">
    <property type="entry name" value="SLL0658 PROTEIN"/>
    <property type="match status" value="1"/>
</dbReference>
<dbReference type="PANTHER" id="PTHR39550">
    <property type="entry name" value="SLL0658 PROTEIN"/>
    <property type="match status" value="1"/>
</dbReference>
<dbReference type="Pfam" id="PF11848">
    <property type="entry name" value="DUF3368"/>
    <property type="match status" value="1"/>
</dbReference>
<sequence length="162" mass="17438">MIVVSDTSALANLAIVDHLWLLESIYQTVIIPDVAAREPAAASNPIIPAILQAGWIQPQPLTNSELVNQLQQERGPDAGEANAIALALELQADDLLIDERLGRQEALRLGLSIIGILGILLVAKQKSLIPQVQPVMDALISQAGFRVSSQLYQRVLALAQEP</sequence>
<comment type="caution">
    <text evidence="1">The sequence shown here is derived from an EMBL/GenBank/DDBJ whole genome shotgun (WGS) entry which is preliminary data.</text>
</comment>
<gene>
    <name evidence="1" type="ORF">H0902_08330</name>
</gene>
<proteinExistence type="predicted"/>
<evidence type="ECO:0000313" key="1">
    <source>
        <dbReference type="EMBL" id="MBC1190822.1"/>
    </source>
</evidence>
<dbReference type="RefSeq" id="WP_002787926.1">
    <property type="nucleotide sequence ID" value="NZ_JACEGB010000147.1"/>
</dbReference>
<dbReference type="InterPro" id="IPR021799">
    <property type="entry name" value="PIN-like_prokaryotic"/>
</dbReference>
<dbReference type="EMBL" id="JACEGB010000147">
    <property type="protein sequence ID" value="MBC1190822.1"/>
    <property type="molecule type" value="Genomic_DNA"/>
</dbReference>
<name>A0A841UJD5_MICAE</name>
<protein>
    <submittedName>
        <fullName evidence="1">DUF3368 domain-containing protein</fullName>
    </submittedName>
</protein>
<evidence type="ECO:0000313" key="2">
    <source>
        <dbReference type="Proteomes" id="UP000551499"/>
    </source>
</evidence>
<dbReference type="Proteomes" id="UP000551499">
    <property type="component" value="Unassembled WGS sequence"/>
</dbReference>
<organism evidence="1 2">
    <name type="scientific">Microcystis aeruginosa BLCC-F108</name>
    <dbReference type="NCBI Taxonomy" id="2755317"/>
    <lineage>
        <taxon>Bacteria</taxon>
        <taxon>Bacillati</taxon>
        <taxon>Cyanobacteriota</taxon>
        <taxon>Cyanophyceae</taxon>
        <taxon>Oscillatoriophycideae</taxon>
        <taxon>Chroococcales</taxon>
        <taxon>Microcystaceae</taxon>
        <taxon>Microcystis</taxon>
    </lineage>
</organism>
<reference evidence="1 2" key="1">
    <citation type="submission" date="2020-07" db="EMBL/GenBank/DDBJ databases">
        <title>Genomes of two Microcystis aeruginosa (Cyanobacteria) strains from Florida (USA) with disparate toxicogenic potential.</title>
        <authorList>
            <person name="Lefler F.W."/>
            <person name="Barbosa M."/>
            <person name="Berthold D.E."/>
            <person name="Laughinghouse H.D. IV."/>
        </authorList>
    </citation>
    <scope>NUCLEOTIDE SEQUENCE [LARGE SCALE GENOMIC DNA]</scope>
    <source>
        <strain evidence="1 2">BLCCF108</strain>
    </source>
</reference>
<dbReference type="AlphaFoldDB" id="A0A841UJD5"/>
<accession>A0A841UJD5</accession>